<name>A0ABN6S5K1_9BACT</name>
<evidence type="ECO:0000256" key="2">
    <source>
        <dbReference type="ARBA" id="ARBA00007639"/>
    </source>
</evidence>
<evidence type="ECO:0000313" key="5">
    <source>
        <dbReference type="EMBL" id="BDQ38547.1"/>
    </source>
</evidence>
<proteinExistence type="inferred from homology"/>
<comment type="subcellular location">
    <subcellularLocation>
        <location evidence="1">Cell envelope</location>
    </subcellularLocation>
</comment>
<dbReference type="InterPro" id="IPR028082">
    <property type="entry name" value="Peripla_BP_I"/>
</dbReference>
<dbReference type="SUPFAM" id="SSF53822">
    <property type="entry name" value="Periplasmic binding protein-like I"/>
    <property type="match status" value="1"/>
</dbReference>
<comment type="similarity">
    <text evidence="2">Belongs to the bacterial solute-binding protein 2 family.</text>
</comment>
<evidence type="ECO:0000259" key="4">
    <source>
        <dbReference type="Pfam" id="PF13407"/>
    </source>
</evidence>
<accession>A0ABN6S5K1</accession>
<dbReference type="Pfam" id="PF13407">
    <property type="entry name" value="Peripla_BP_4"/>
    <property type="match status" value="1"/>
</dbReference>
<evidence type="ECO:0000256" key="3">
    <source>
        <dbReference type="ARBA" id="ARBA00022729"/>
    </source>
</evidence>
<feature type="domain" description="Periplasmic binding protein" evidence="4">
    <location>
        <begin position="55"/>
        <end position="315"/>
    </location>
</feature>
<dbReference type="CDD" id="cd06306">
    <property type="entry name" value="PBP1_TorT-like"/>
    <property type="match status" value="1"/>
</dbReference>
<sequence>MASGEEIPWWPIQVKSFYGAYDVTAKKAGRASTSLNRPKLEEWLSPALADSPYVIGVCLPHFKDHYWTAVSYGIIDEAKRLGVSIRLVEAGGYGELERQQSQMRKFVKEHVDGIVLGAISYTGNDCDIAQARNAGVPVVEVVNDVHSADVSAKALVSFYEMGYFAGEYVAEHAENAGLDTVSIAFFPGPKKSGWAPETLAGFEDALRYYPGKVDILDVRYGDTGHDEQRALIEASLKAVGPAHYLVGNAVAAEVAPEVFARLKMGQETTVVGTYLTQDLYEQIRQGDVAGAPSDLMVFQGRMAVDMMIRLLNGEKAGQDFPFRSGPFIPMVTSANIDNFPFEGLFGPRGFTPALSLEKGQ</sequence>
<reference evidence="5 6" key="1">
    <citation type="submission" date="2022-08" db="EMBL/GenBank/DDBJ databases">
        <title>Genome Sequence of the sulphate-reducing bacterium, Pseudodesulfovibrio sp. SYK.</title>
        <authorList>
            <person name="Kondo R."/>
            <person name="Kataoka T."/>
        </authorList>
    </citation>
    <scope>NUCLEOTIDE SEQUENCE [LARGE SCALE GENOMIC DNA]</scope>
    <source>
        <strain evidence="5 6">SYK</strain>
    </source>
</reference>
<protein>
    <submittedName>
        <fullName evidence="5">TMAO reductase system periplasmic protein TorT</fullName>
    </submittedName>
</protein>
<evidence type="ECO:0000256" key="1">
    <source>
        <dbReference type="ARBA" id="ARBA00004196"/>
    </source>
</evidence>
<gene>
    <name evidence="5" type="ORF">SYK_29070</name>
</gene>
<dbReference type="PANTHER" id="PTHR46847">
    <property type="entry name" value="D-ALLOSE-BINDING PERIPLASMIC PROTEIN-RELATED"/>
    <property type="match status" value="1"/>
</dbReference>
<keyword evidence="3" id="KW-0732">Signal</keyword>
<keyword evidence="6" id="KW-1185">Reference proteome</keyword>
<dbReference type="PANTHER" id="PTHR46847:SF1">
    <property type="entry name" value="D-ALLOSE-BINDING PERIPLASMIC PROTEIN-RELATED"/>
    <property type="match status" value="1"/>
</dbReference>
<dbReference type="Gene3D" id="3.40.50.2300">
    <property type="match status" value="2"/>
</dbReference>
<evidence type="ECO:0000313" key="6">
    <source>
        <dbReference type="Proteomes" id="UP001317742"/>
    </source>
</evidence>
<dbReference type="EMBL" id="AP026709">
    <property type="protein sequence ID" value="BDQ38547.1"/>
    <property type="molecule type" value="Genomic_DNA"/>
</dbReference>
<dbReference type="Proteomes" id="UP001317742">
    <property type="component" value="Chromosome"/>
</dbReference>
<organism evidence="5 6">
    <name type="scientific">Pseudodesulfovibrio nedwellii</name>
    <dbReference type="NCBI Taxonomy" id="2973072"/>
    <lineage>
        <taxon>Bacteria</taxon>
        <taxon>Pseudomonadati</taxon>
        <taxon>Thermodesulfobacteriota</taxon>
        <taxon>Desulfovibrionia</taxon>
        <taxon>Desulfovibrionales</taxon>
        <taxon>Desulfovibrionaceae</taxon>
    </lineage>
</organism>
<dbReference type="InterPro" id="IPR025997">
    <property type="entry name" value="SBP_2_dom"/>
</dbReference>
<dbReference type="NCBIfam" id="NF008185">
    <property type="entry name" value="PRK10936.1"/>
    <property type="match status" value="1"/>
</dbReference>